<dbReference type="PANTHER" id="PTHR35089">
    <property type="entry name" value="CHAPERONE PROTEIN SKP"/>
    <property type="match status" value="1"/>
</dbReference>
<dbReference type="EMBL" id="JACJJG010000082">
    <property type="protein sequence ID" value="MBM6674451.1"/>
    <property type="molecule type" value="Genomic_DNA"/>
</dbReference>
<protein>
    <submittedName>
        <fullName evidence="5">OmpH family outer membrane protein</fullName>
    </submittedName>
</protein>
<evidence type="ECO:0000256" key="3">
    <source>
        <dbReference type="SAM" id="Coils"/>
    </source>
</evidence>
<sequence>MKKLVLMLLMCAPLAVFAQTAPKFGHVDSQAIMSGLPEFIKARGELEAQSKQYENDMKAMQDEIQRKSDEYDKTRSTMNETKRTETENELNQLMQKYQQAYQDNQAALQKAQQEKLQPIMNKVMTAIQNVGKAGGYVYIMDRAGGIPYISDTLSKDVTEDVKAEINKIK</sequence>
<evidence type="ECO:0000256" key="1">
    <source>
        <dbReference type="ARBA" id="ARBA00009091"/>
    </source>
</evidence>
<evidence type="ECO:0000313" key="5">
    <source>
        <dbReference type="EMBL" id="MBM6674451.1"/>
    </source>
</evidence>
<keyword evidence="2 4" id="KW-0732">Signal</keyword>
<feature type="coiled-coil region" evidence="3">
    <location>
        <begin position="43"/>
        <end position="114"/>
    </location>
</feature>
<dbReference type="InterPro" id="IPR005632">
    <property type="entry name" value="Chaperone_Skp"/>
</dbReference>
<evidence type="ECO:0000256" key="2">
    <source>
        <dbReference type="ARBA" id="ARBA00022729"/>
    </source>
</evidence>
<dbReference type="GO" id="GO:0050821">
    <property type="term" value="P:protein stabilization"/>
    <property type="evidence" value="ECO:0007669"/>
    <property type="project" value="TreeGrafter"/>
</dbReference>
<dbReference type="Pfam" id="PF03938">
    <property type="entry name" value="OmpH"/>
    <property type="match status" value="1"/>
</dbReference>
<dbReference type="Gene3D" id="3.30.910.20">
    <property type="entry name" value="Skp domain"/>
    <property type="match status" value="1"/>
</dbReference>
<dbReference type="SMART" id="SM00935">
    <property type="entry name" value="OmpH"/>
    <property type="match status" value="1"/>
</dbReference>
<dbReference type="GO" id="GO:0005829">
    <property type="term" value="C:cytosol"/>
    <property type="evidence" value="ECO:0007669"/>
    <property type="project" value="TreeGrafter"/>
</dbReference>
<evidence type="ECO:0000256" key="4">
    <source>
        <dbReference type="SAM" id="SignalP"/>
    </source>
</evidence>
<dbReference type="InterPro" id="IPR024930">
    <property type="entry name" value="Skp_dom_sf"/>
</dbReference>
<gene>
    <name evidence="5" type="ORF">H6A34_11270</name>
</gene>
<keyword evidence="3" id="KW-0175">Coiled coil</keyword>
<dbReference type="SUPFAM" id="SSF111384">
    <property type="entry name" value="OmpH-like"/>
    <property type="match status" value="1"/>
</dbReference>
<reference evidence="5" key="2">
    <citation type="journal article" date="2021" name="Sci. Rep.">
        <title>The distribution of antibiotic resistance genes in chicken gut microbiota commensals.</title>
        <authorList>
            <person name="Juricova H."/>
            <person name="Matiasovicova J."/>
            <person name="Kubasova T."/>
            <person name="Cejkova D."/>
            <person name="Rychlik I."/>
        </authorList>
    </citation>
    <scope>NUCLEOTIDE SEQUENCE</scope>
    <source>
        <strain evidence="5">An824</strain>
    </source>
</reference>
<dbReference type="Proteomes" id="UP000706891">
    <property type="component" value="Unassembled WGS sequence"/>
</dbReference>
<dbReference type="RefSeq" id="WP_021947539.1">
    <property type="nucleotide sequence ID" value="NZ_JACJJG010000082.1"/>
</dbReference>
<comment type="caution">
    <text evidence="5">The sequence shown here is derived from an EMBL/GenBank/DDBJ whole genome shotgun (WGS) entry which is preliminary data.</text>
</comment>
<feature type="signal peptide" evidence="4">
    <location>
        <begin position="1"/>
        <end position="18"/>
    </location>
</feature>
<feature type="chain" id="PRO_5037326449" evidence="4">
    <location>
        <begin position="19"/>
        <end position="169"/>
    </location>
</feature>
<dbReference type="PANTHER" id="PTHR35089:SF1">
    <property type="entry name" value="CHAPERONE PROTEIN SKP"/>
    <property type="match status" value="1"/>
</dbReference>
<dbReference type="AlphaFoldDB" id="A0A938WVP1"/>
<proteinExistence type="inferred from homology"/>
<comment type="similarity">
    <text evidence="1">Belongs to the Skp family.</text>
</comment>
<reference evidence="5" key="1">
    <citation type="submission" date="2020-08" db="EMBL/GenBank/DDBJ databases">
        <authorList>
            <person name="Cejkova D."/>
            <person name="Kubasova T."/>
            <person name="Jahodarova E."/>
            <person name="Rychlik I."/>
        </authorList>
    </citation>
    <scope>NUCLEOTIDE SEQUENCE</scope>
    <source>
        <strain evidence="5">An824</strain>
    </source>
</reference>
<organism evidence="5 6">
    <name type="scientific">Marseilla massiliensis</name>
    <dbReference type="NCBI Taxonomy" id="1841864"/>
    <lineage>
        <taxon>Bacteria</taxon>
        <taxon>Pseudomonadati</taxon>
        <taxon>Bacteroidota</taxon>
        <taxon>Bacteroidia</taxon>
        <taxon>Bacteroidales</taxon>
        <taxon>Prevotellaceae</taxon>
        <taxon>Marseilla</taxon>
    </lineage>
</organism>
<accession>A0A938WVP1</accession>
<evidence type="ECO:0000313" key="6">
    <source>
        <dbReference type="Proteomes" id="UP000706891"/>
    </source>
</evidence>
<name>A0A938WVP1_9BACT</name>
<dbReference type="GO" id="GO:0051082">
    <property type="term" value="F:unfolded protein binding"/>
    <property type="evidence" value="ECO:0007669"/>
    <property type="project" value="InterPro"/>
</dbReference>
<keyword evidence="6" id="KW-1185">Reference proteome</keyword>